<organism evidence="2 3">
    <name type="scientific">Ranatra chinensis</name>
    <dbReference type="NCBI Taxonomy" id="642074"/>
    <lineage>
        <taxon>Eukaryota</taxon>
        <taxon>Metazoa</taxon>
        <taxon>Ecdysozoa</taxon>
        <taxon>Arthropoda</taxon>
        <taxon>Hexapoda</taxon>
        <taxon>Insecta</taxon>
        <taxon>Pterygota</taxon>
        <taxon>Neoptera</taxon>
        <taxon>Paraneoptera</taxon>
        <taxon>Hemiptera</taxon>
        <taxon>Heteroptera</taxon>
        <taxon>Panheteroptera</taxon>
        <taxon>Nepomorpha</taxon>
        <taxon>Nepidae</taxon>
        <taxon>Ranatrinae</taxon>
        <taxon>Ranatra</taxon>
    </lineage>
</organism>
<feature type="domain" description="Out at first C-terminal" evidence="1">
    <location>
        <begin position="52"/>
        <end position="119"/>
    </location>
</feature>
<evidence type="ECO:0000259" key="1">
    <source>
        <dbReference type="Pfam" id="PF22873"/>
    </source>
</evidence>
<protein>
    <recommendedName>
        <fullName evidence="1">Out at first C-terminal domain-containing protein</fullName>
    </recommendedName>
</protein>
<name>A0ABD0YU92_9HEMI</name>
<comment type="caution">
    <text evidence="2">The sequence shown here is derived from an EMBL/GenBank/DDBJ whole genome shotgun (WGS) entry which is preliminary data.</text>
</comment>
<dbReference type="PANTHER" id="PTHR13423:SF2">
    <property type="entry name" value="OUT AT FIRST PROTEIN HOMOLOG"/>
    <property type="match status" value="1"/>
</dbReference>
<keyword evidence="3" id="KW-1185">Reference proteome</keyword>
<dbReference type="InterPro" id="IPR053897">
    <property type="entry name" value="Oaf_C"/>
</dbReference>
<accession>A0ABD0YU92</accession>
<evidence type="ECO:0000313" key="3">
    <source>
        <dbReference type="Proteomes" id="UP001558652"/>
    </source>
</evidence>
<dbReference type="PANTHER" id="PTHR13423">
    <property type="entry name" value="OUT AT FIRST"/>
    <property type="match status" value="1"/>
</dbReference>
<reference evidence="2 3" key="1">
    <citation type="submission" date="2024-07" db="EMBL/GenBank/DDBJ databases">
        <title>Chromosome-level genome assembly of the water stick insect Ranatra chinensis (Heteroptera: Nepidae).</title>
        <authorList>
            <person name="Liu X."/>
        </authorList>
    </citation>
    <scope>NUCLEOTIDE SEQUENCE [LARGE SCALE GENOMIC DNA]</scope>
    <source>
        <strain evidence="2">Cailab_2021Rc</strain>
        <tissue evidence="2">Muscle</tissue>
    </source>
</reference>
<dbReference type="Pfam" id="PF22873">
    <property type="entry name" value="OAF_C"/>
    <property type="match status" value="1"/>
</dbReference>
<dbReference type="InterPro" id="IPR026315">
    <property type="entry name" value="Oaf"/>
</dbReference>
<gene>
    <name evidence="2" type="ORF">AAG570_006528</name>
</gene>
<proteinExistence type="predicted"/>
<dbReference type="EMBL" id="JBFDAA010000002">
    <property type="protein sequence ID" value="KAL1139545.1"/>
    <property type="molecule type" value="Genomic_DNA"/>
</dbReference>
<dbReference type="Proteomes" id="UP001558652">
    <property type="component" value="Unassembled WGS sequence"/>
</dbReference>
<dbReference type="AlphaFoldDB" id="A0ABD0YU92"/>
<evidence type="ECO:0000313" key="2">
    <source>
        <dbReference type="EMBL" id="KAL1139545.1"/>
    </source>
</evidence>
<sequence length="119" mass="13068">MVGGAVNQVVFKYYKIPVFFSIPGASLSSLLGAVRSVPVLSGGNNGSSGATCHETQGVWSACQCRLELCIGWYPCGLKYCRGGKEAPAQGSYRCGIRTCRKCRHFSYYVRQKQLCLWDE</sequence>